<dbReference type="PANTHER" id="PTHR32063:SF24">
    <property type="entry name" value="CATION EFFLUX SYSTEM (ACRB_ACRD_ACRF FAMILY)"/>
    <property type="match status" value="1"/>
</dbReference>
<proteinExistence type="inferred from homology"/>
<feature type="transmembrane region" description="Helical" evidence="9">
    <location>
        <begin position="450"/>
        <end position="469"/>
    </location>
</feature>
<keyword evidence="4" id="KW-0813">Transport</keyword>
<evidence type="ECO:0000313" key="10">
    <source>
        <dbReference type="EMBL" id="SDG63645.1"/>
    </source>
</evidence>
<dbReference type="Pfam" id="PF00873">
    <property type="entry name" value="ACR_tran"/>
    <property type="match status" value="1"/>
</dbReference>
<dbReference type="InterPro" id="IPR003423">
    <property type="entry name" value="OMP_efflux"/>
</dbReference>
<feature type="transmembrane region" description="Helical" evidence="9">
    <location>
        <begin position="877"/>
        <end position="896"/>
    </location>
</feature>
<dbReference type="GO" id="GO:0005886">
    <property type="term" value="C:plasma membrane"/>
    <property type="evidence" value="ECO:0007669"/>
    <property type="project" value="UniProtKB-SubCell"/>
</dbReference>
<dbReference type="GO" id="GO:0008324">
    <property type="term" value="F:monoatomic cation transmembrane transporter activity"/>
    <property type="evidence" value="ECO:0007669"/>
    <property type="project" value="InterPro"/>
</dbReference>
<accession>A0A1G7VUY2</accession>
<evidence type="ECO:0000256" key="3">
    <source>
        <dbReference type="ARBA" id="ARBA00010942"/>
    </source>
</evidence>
<keyword evidence="8 9" id="KW-0472">Membrane</keyword>
<keyword evidence="7 9" id="KW-1133">Transmembrane helix</keyword>
<evidence type="ECO:0000256" key="2">
    <source>
        <dbReference type="ARBA" id="ARBA00007613"/>
    </source>
</evidence>
<evidence type="ECO:0000256" key="8">
    <source>
        <dbReference type="ARBA" id="ARBA00023136"/>
    </source>
</evidence>
<dbReference type="SUPFAM" id="SSF82714">
    <property type="entry name" value="Multidrug efflux transporter AcrB TolC docking domain, DN and DC subdomains"/>
    <property type="match status" value="2"/>
</dbReference>
<protein>
    <submittedName>
        <fullName evidence="10">Cobalt-zinc-cadmium resistance protein CzcA</fullName>
    </submittedName>
</protein>
<dbReference type="GO" id="GO:0042910">
    <property type="term" value="F:xenobiotic transmembrane transporter activity"/>
    <property type="evidence" value="ECO:0007669"/>
    <property type="project" value="TreeGrafter"/>
</dbReference>
<comment type="subcellular location">
    <subcellularLocation>
        <location evidence="1">Cell membrane</location>
        <topology evidence="1">Multi-pass membrane protein</topology>
    </subcellularLocation>
</comment>
<dbReference type="EMBL" id="FNAN01000021">
    <property type="protein sequence ID" value="SDG63645.1"/>
    <property type="molecule type" value="Genomic_DNA"/>
</dbReference>
<dbReference type="NCBIfam" id="TIGR00914">
    <property type="entry name" value="2A0601"/>
    <property type="match status" value="1"/>
</dbReference>
<comment type="similarity">
    <text evidence="2">Belongs to the outer membrane factor (OMF) (TC 1.B.17) family.</text>
</comment>
<keyword evidence="5" id="KW-1003">Cell membrane</keyword>
<dbReference type="Gene3D" id="3.30.70.1440">
    <property type="entry name" value="Multidrug efflux transporter AcrB pore domain"/>
    <property type="match status" value="1"/>
</dbReference>
<dbReference type="InterPro" id="IPR001036">
    <property type="entry name" value="Acrflvin-R"/>
</dbReference>
<dbReference type="InterPro" id="IPR004763">
    <property type="entry name" value="CusA-like"/>
</dbReference>
<dbReference type="PRINTS" id="PR00702">
    <property type="entry name" value="ACRIFLAVINRP"/>
</dbReference>
<evidence type="ECO:0000256" key="1">
    <source>
        <dbReference type="ARBA" id="ARBA00004651"/>
    </source>
</evidence>
<dbReference type="OrthoDB" id="636130at2"/>
<organism evidence="10 11">
    <name type="scientific">Dyadobacter soli</name>
    <dbReference type="NCBI Taxonomy" id="659014"/>
    <lineage>
        <taxon>Bacteria</taxon>
        <taxon>Pseudomonadati</taxon>
        <taxon>Bacteroidota</taxon>
        <taxon>Cytophagia</taxon>
        <taxon>Cytophagales</taxon>
        <taxon>Spirosomataceae</taxon>
        <taxon>Dyadobacter</taxon>
    </lineage>
</organism>
<dbReference type="GO" id="GO:0015562">
    <property type="term" value="F:efflux transmembrane transporter activity"/>
    <property type="evidence" value="ECO:0007669"/>
    <property type="project" value="InterPro"/>
</dbReference>
<dbReference type="Gene3D" id="3.30.70.1430">
    <property type="entry name" value="Multidrug efflux transporter AcrB pore domain"/>
    <property type="match status" value="2"/>
</dbReference>
<feature type="transmembrane region" description="Helical" evidence="9">
    <location>
        <begin position="394"/>
        <end position="417"/>
    </location>
</feature>
<feature type="transmembrane region" description="Helical" evidence="9">
    <location>
        <begin position="481"/>
        <end position="504"/>
    </location>
</feature>
<feature type="transmembrane region" description="Helical" evidence="9">
    <location>
        <begin position="342"/>
        <end position="361"/>
    </location>
</feature>
<dbReference type="STRING" id="659014.SAMN04487996_12115"/>
<evidence type="ECO:0000256" key="5">
    <source>
        <dbReference type="ARBA" id="ARBA00022475"/>
    </source>
</evidence>
<dbReference type="RefSeq" id="WP_090156534.1">
    <property type="nucleotide sequence ID" value="NZ_FNAN01000021.1"/>
</dbReference>
<dbReference type="InterPro" id="IPR027463">
    <property type="entry name" value="AcrB_DN_DC_subdom"/>
</dbReference>
<dbReference type="SUPFAM" id="SSF82693">
    <property type="entry name" value="Multidrug efflux transporter AcrB pore domain, PN1, PN2, PC1 and PC2 subdomains"/>
    <property type="match status" value="2"/>
</dbReference>
<sequence length="1472" mass="161655">MLDKIIHFSIHNKLVVGIFTLALVAWGTYSLTRLPIDAVPDITNNQVQIITTSPSLAAQEVERLVTFPVETVMATIPHTEEIRSISRFGLSVVTIVFEDDVDVYWARQQVSERLHSAVEQIPAGTGTPSLAPVTTGLGEIYQYVLHTKPGFETKYPPMELRSIQDWIVRRQLLGTAGVADVSSFGGFLKQYEIAVDPLRIRSAGISIARIFEALEQNNQNTGGAYIDKKPNAYFIRSEGLIGTLDDIRKIQVGETETGLPVLIRDIAEVGFGSAVRYGAMTRNDEGEVVGGLVLMLKGANSSEVIRNVKERIAQIRKSLPDGVVIEPFLDRTKLVNNAIGTVSKNLIEGALIVIFVLILLLGNMRAGLVVASVIPLAMLFAVSMMNLFGVSGNLMSLGAIDFGLIVDGAVIIVEATLHHIVSKRYTHRLSQDEMDREVYESASKIRNSAAFGEIIILIVYLPILALVGIEGKMFRPMAQTVSFAILGAFILSLTYVPMMSALFLSKKNEYKPGISDRIVGFFRRIYVPALDFSLQRKWLVSLLALALLGGSLWLFSRMGGEFIPQLDEGDFAVELRVLTGSSLSETVDATRKAAAVLQKNFPDEVVEVVGKIGSSEIPTDPMPVEAADMMVILKEKSIWKKAENREELAEKMQAALEESIAGVTFGFQQPIQMRFNELMTGVKQDVAIKIFGEDLDVLARQAARIGKLAGAVRGAEDIYVEAVTGLPQIVVRFDRDKLAQFHIPVADANRTLNAAFAGAGAGLVFEGEKRFDLVVRLQKTDRQSIDDVRGLFVTNTEGWQVPLGQIASIEMKTGANQIQREDAKRRITVAFNVRGRDVESIVNELRTRIDREIKLPPGYFVTYGGQFQNLQEANSRLAVAVPVALLLIFVLLYFTFHSLRQSLLVLTAIPFSAVGGVLALWVRDMPFSISAGIGFIALFGVAVLNGIVLIAEFNLLRKSGETDLRKVIFEGTDTRLRPVLMTALVASLGFLPMALSSSAGAEVQRPLATVVIGGLVSATLLTLLVLPVWYGIVEKRWGSGRGGKMAVAAVVMLVMLLPGHSNAQLNASRNTLQNSATELPTQKVSLRRAIDEALERNLLVKGDLYRVGYQQALIKTAGDPGKTDLVWMGGQYNSIKFDNHFLLSQNLPNPVAVAKRKSLLSEEVNGAKAELEVSKAELVRQVKVNYQQQVLLKTRQKLLTEELVRAGRFVKAAEIRFKTGETNQLEYATAQSQLGDVRAQLIRNQGDLRNLQRALQMLVNSNTLTEAETDSLVRRPLAVSAPDTSALGANPYLRYLAQQATIGSRQIAVQKAAMLPEFNVGYFNQSLTGFQNTGSGEVFYGSGKRFQGMQVGIQLPIFNGASKARVKASEVGEQAARNQVEAARLRLASELEQAVRSFETTRENLDLYETNTLVLAGTIQNNATKAYESGEIGYIEYGQAWNRALGIRLNWLELLHAYNQSVIQIEYLLNEQ</sequence>
<dbReference type="SUPFAM" id="SSF82866">
    <property type="entry name" value="Multidrug efflux transporter AcrB transmembrane domain"/>
    <property type="match status" value="2"/>
</dbReference>
<feature type="transmembrane region" description="Helical" evidence="9">
    <location>
        <begin position="1007"/>
        <end position="1033"/>
    </location>
</feature>
<feature type="transmembrane region" description="Helical" evidence="9">
    <location>
        <begin position="538"/>
        <end position="556"/>
    </location>
</feature>
<evidence type="ECO:0000256" key="9">
    <source>
        <dbReference type="SAM" id="Phobius"/>
    </source>
</evidence>
<keyword evidence="11" id="KW-1185">Reference proteome</keyword>
<evidence type="ECO:0000256" key="4">
    <source>
        <dbReference type="ARBA" id="ARBA00022448"/>
    </source>
</evidence>
<feature type="transmembrane region" description="Helical" evidence="9">
    <location>
        <begin position="903"/>
        <end position="922"/>
    </location>
</feature>
<dbReference type="Gene3D" id="1.20.1640.10">
    <property type="entry name" value="Multidrug efflux transporter AcrB transmembrane domain"/>
    <property type="match status" value="2"/>
</dbReference>
<gene>
    <name evidence="10" type="ORF">SAMN04487996_12115</name>
</gene>
<comment type="similarity">
    <text evidence="3">Belongs to the resistance-nodulation-cell division (RND) (TC 2.A.6) family.</text>
</comment>
<dbReference type="Pfam" id="PF02321">
    <property type="entry name" value="OEP"/>
    <property type="match status" value="2"/>
</dbReference>
<dbReference type="Gene3D" id="1.20.1600.10">
    <property type="entry name" value="Outer membrane efflux proteins (OEP)"/>
    <property type="match status" value="1"/>
</dbReference>
<dbReference type="SUPFAM" id="SSF56954">
    <property type="entry name" value="Outer membrane efflux proteins (OEP)"/>
    <property type="match status" value="1"/>
</dbReference>
<dbReference type="PANTHER" id="PTHR32063">
    <property type="match status" value="1"/>
</dbReference>
<dbReference type="Gene3D" id="3.30.2090.10">
    <property type="entry name" value="Multidrug efflux transporter AcrB TolC docking domain, DN and DC subdomains"/>
    <property type="match status" value="2"/>
</dbReference>
<dbReference type="Proteomes" id="UP000198748">
    <property type="component" value="Unassembled WGS sequence"/>
</dbReference>
<reference evidence="11" key="1">
    <citation type="submission" date="2016-10" db="EMBL/GenBank/DDBJ databases">
        <authorList>
            <person name="Varghese N."/>
            <person name="Submissions S."/>
        </authorList>
    </citation>
    <scope>NUCLEOTIDE SEQUENCE [LARGE SCALE GENOMIC DNA]</scope>
    <source>
        <strain evidence="11">DSM 25329</strain>
    </source>
</reference>
<feature type="transmembrane region" description="Helical" evidence="9">
    <location>
        <begin position="1045"/>
        <end position="1063"/>
    </location>
</feature>
<name>A0A1G7VUY2_9BACT</name>
<dbReference type="Gene3D" id="3.30.70.1320">
    <property type="entry name" value="Multidrug efflux transporter AcrB pore domain like"/>
    <property type="match status" value="1"/>
</dbReference>
<evidence type="ECO:0000256" key="6">
    <source>
        <dbReference type="ARBA" id="ARBA00022692"/>
    </source>
</evidence>
<keyword evidence="6 9" id="KW-0812">Transmembrane</keyword>
<evidence type="ECO:0000313" key="11">
    <source>
        <dbReference type="Proteomes" id="UP000198748"/>
    </source>
</evidence>
<feature type="transmembrane region" description="Helical" evidence="9">
    <location>
        <begin position="368"/>
        <end position="388"/>
    </location>
</feature>
<feature type="transmembrane region" description="Helical" evidence="9">
    <location>
        <begin position="976"/>
        <end position="995"/>
    </location>
</feature>
<feature type="transmembrane region" description="Helical" evidence="9">
    <location>
        <begin position="928"/>
        <end position="955"/>
    </location>
</feature>
<evidence type="ECO:0000256" key="7">
    <source>
        <dbReference type="ARBA" id="ARBA00022989"/>
    </source>
</evidence>